<dbReference type="Proteomes" id="UP001356427">
    <property type="component" value="Unassembled WGS sequence"/>
</dbReference>
<dbReference type="GO" id="GO:0005789">
    <property type="term" value="C:endoplasmic reticulum membrane"/>
    <property type="evidence" value="ECO:0007669"/>
    <property type="project" value="TreeGrafter"/>
</dbReference>
<evidence type="ECO:0000256" key="2">
    <source>
        <dbReference type="ARBA" id="ARBA00010737"/>
    </source>
</evidence>
<dbReference type="GO" id="GO:1902902">
    <property type="term" value="P:negative regulation of autophagosome assembly"/>
    <property type="evidence" value="ECO:0007669"/>
    <property type="project" value="TreeGrafter"/>
</dbReference>
<dbReference type="Pfam" id="PF10271">
    <property type="entry name" value="Tmp39"/>
    <property type="match status" value="1"/>
</dbReference>
<dbReference type="InterPro" id="IPR019397">
    <property type="entry name" value="Uncharacterised_TMEM39"/>
</dbReference>
<evidence type="ECO:0000256" key="6">
    <source>
        <dbReference type="SAM" id="Phobius"/>
    </source>
</evidence>
<keyword evidence="4 6" id="KW-1133">Transmembrane helix</keyword>
<evidence type="ECO:0000256" key="1">
    <source>
        <dbReference type="ARBA" id="ARBA00004141"/>
    </source>
</evidence>
<dbReference type="GO" id="GO:1901097">
    <property type="term" value="P:negative regulation of autophagosome maturation"/>
    <property type="evidence" value="ECO:0007669"/>
    <property type="project" value="TreeGrafter"/>
</dbReference>
<comment type="caution">
    <text evidence="7">The sequence shown here is derived from an EMBL/GenBank/DDBJ whole genome shotgun (WGS) entry which is preliminary data.</text>
</comment>
<keyword evidence="3 6" id="KW-0812">Transmembrane</keyword>
<evidence type="ECO:0000256" key="5">
    <source>
        <dbReference type="ARBA" id="ARBA00023136"/>
    </source>
</evidence>
<accession>A0AAN8MHV4</accession>
<comment type="similarity">
    <text evidence="2">Belongs to the TMEM39 family.</text>
</comment>
<keyword evidence="5 6" id="KW-0472">Membrane</keyword>
<name>A0AAN8MHV4_9TELE</name>
<protein>
    <submittedName>
        <fullName evidence="7">Uncharacterized protein</fullName>
    </submittedName>
</protein>
<dbReference type="EMBL" id="JAGTTL010000004">
    <property type="protein sequence ID" value="KAK6324265.1"/>
    <property type="molecule type" value="Genomic_DNA"/>
</dbReference>
<dbReference type="AlphaFoldDB" id="A0AAN8MHV4"/>
<gene>
    <name evidence="7" type="ORF">J4Q44_G00066040</name>
</gene>
<organism evidence="7 8">
    <name type="scientific">Coregonus suidteri</name>
    <dbReference type="NCBI Taxonomy" id="861788"/>
    <lineage>
        <taxon>Eukaryota</taxon>
        <taxon>Metazoa</taxon>
        <taxon>Chordata</taxon>
        <taxon>Craniata</taxon>
        <taxon>Vertebrata</taxon>
        <taxon>Euteleostomi</taxon>
        <taxon>Actinopterygii</taxon>
        <taxon>Neopterygii</taxon>
        <taxon>Teleostei</taxon>
        <taxon>Protacanthopterygii</taxon>
        <taxon>Salmoniformes</taxon>
        <taxon>Salmonidae</taxon>
        <taxon>Coregoninae</taxon>
        <taxon>Coregonus</taxon>
    </lineage>
</organism>
<sequence length="82" mass="9639">MSRSSNCVGLSATPLSAFNNPEPVRRSRIPDLPLDTSLLFEFLLFLYLLVALFVQYINVHRTVWCCSRRAVWMQRHQRTENR</sequence>
<evidence type="ECO:0000313" key="7">
    <source>
        <dbReference type="EMBL" id="KAK6324265.1"/>
    </source>
</evidence>
<reference evidence="7 8" key="1">
    <citation type="submission" date="2021-04" db="EMBL/GenBank/DDBJ databases">
        <authorList>
            <person name="De Guttry C."/>
            <person name="Zahm M."/>
            <person name="Klopp C."/>
            <person name="Cabau C."/>
            <person name="Louis A."/>
            <person name="Berthelot C."/>
            <person name="Parey E."/>
            <person name="Roest Crollius H."/>
            <person name="Montfort J."/>
            <person name="Robinson-Rechavi M."/>
            <person name="Bucao C."/>
            <person name="Bouchez O."/>
            <person name="Gislard M."/>
            <person name="Lluch J."/>
            <person name="Milhes M."/>
            <person name="Lampietro C."/>
            <person name="Lopez Roques C."/>
            <person name="Donnadieu C."/>
            <person name="Braasch I."/>
            <person name="Desvignes T."/>
            <person name="Postlethwait J."/>
            <person name="Bobe J."/>
            <person name="Wedekind C."/>
            <person name="Guiguen Y."/>
        </authorList>
    </citation>
    <scope>NUCLEOTIDE SEQUENCE [LARGE SCALE GENOMIC DNA]</scope>
    <source>
        <strain evidence="7">Cs_M1</strain>
        <tissue evidence="7">Blood</tissue>
    </source>
</reference>
<proteinExistence type="inferred from homology"/>
<dbReference type="PANTHER" id="PTHR12995:SF3">
    <property type="entry name" value="TRANSMEMBRANE PROTEIN 39A"/>
    <property type="match status" value="1"/>
</dbReference>
<evidence type="ECO:0000313" key="8">
    <source>
        <dbReference type="Proteomes" id="UP001356427"/>
    </source>
</evidence>
<evidence type="ECO:0000256" key="4">
    <source>
        <dbReference type="ARBA" id="ARBA00022989"/>
    </source>
</evidence>
<keyword evidence="8" id="KW-1185">Reference proteome</keyword>
<comment type="subcellular location">
    <subcellularLocation>
        <location evidence="1">Membrane</location>
        <topology evidence="1">Multi-pass membrane protein</topology>
    </subcellularLocation>
</comment>
<evidence type="ECO:0000256" key="3">
    <source>
        <dbReference type="ARBA" id="ARBA00022692"/>
    </source>
</evidence>
<dbReference type="PANTHER" id="PTHR12995">
    <property type="entry name" value="FI21814P1"/>
    <property type="match status" value="1"/>
</dbReference>
<feature type="transmembrane region" description="Helical" evidence="6">
    <location>
        <begin position="42"/>
        <end position="59"/>
    </location>
</feature>